<comment type="caution">
    <text evidence="4">The sequence shown here is derived from an EMBL/GenBank/DDBJ whole genome shotgun (WGS) entry which is preliminary data.</text>
</comment>
<reference evidence="4 5" key="1">
    <citation type="journal article" date="2024" name="Nat. Commun.">
        <title>Phylogenomics reveals the evolutionary origins of lichenization in chlorophyte algae.</title>
        <authorList>
            <person name="Puginier C."/>
            <person name="Libourel C."/>
            <person name="Otte J."/>
            <person name="Skaloud P."/>
            <person name="Haon M."/>
            <person name="Grisel S."/>
            <person name="Petersen M."/>
            <person name="Berrin J.G."/>
            <person name="Delaux P.M."/>
            <person name="Dal Grande F."/>
            <person name="Keller J."/>
        </authorList>
    </citation>
    <scope>NUCLEOTIDE SEQUENCE [LARGE SCALE GENOMIC DNA]</scope>
    <source>
        <strain evidence="4 5">SAG 2043</strain>
    </source>
</reference>
<protein>
    <recommendedName>
        <fullName evidence="3">RRM domain-containing protein</fullName>
    </recommendedName>
</protein>
<name>A0AAW1PFV7_9CHLO</name>
<dbReference type="Proteomes" id="UP001489004">
    <property type="component" value="Unassembled WGS sequence"/>
</dbReference>
<proteinExistence type="predicted"/>
<dbReference type="EMBL" id="JALJOR010000013">
    <property type="protein sequence ID" value="KAK9806729.1"/>
    <property type="molecule type" value="Genomic_DNA"/>
</dbReference>
<dbReference type="AlphaFoldDB" id="A0AAW1PFV7"/>
<sequence>MTLGAHRPYQDPEKVARTIWVGNLSDSVTEEELAGHFAECGKVTAVRLPNLHLSRPGQLVQGWVEFRKVVLAERALDYETTMLGGRRIYVKASKCAILSEAEMRSARDTAPHLEARNNTAGANRQQEGHDMHAVPRRPAVQSGDPTARTVYVKNLSRRVSERDVAKHFEDCGEVALVRMPAAKGGAQSKEAWVEFRSCAEAELALRQHDKTLGSRRIQQATRQPAWQVAVGQAELMYHAGGALRAKDPRAVPDRSFVSGAVLSSHTGTRPEQVGTPNGPQELAYKLVEQPQSEPKPMRQYQLKLKWRDQGDHVAQRAQPTQHGSQDCEVQQCHIPRD</sequence>
<organism evidence="4 5">
    <name type="scientific">[Myrmecia] bisecta</name>
    <dbReference type="NCBI Taxonomy" id="41462"/>
    <lineage>
        <taxon>Eukaryota</taxon>
        <taxon>Viridiplantae</taxon>
        <taxon>Chlorophyta</taxon>
        <taxon>core chlorophytes</taxon>
        <taxon>Trebouxiophyceae</taxon>
        <taxon>Trebouxiales</taxon>
        <taxon>Trebouxiaceae</taxon>
        <taxon>Myrmecia</taxon>
    </lineage>
</organism>
<accession>A0AAW1PFV7</accession>
<dbReference type="PANTHER" id="PTHR32343">
    <property type="entry name" value="SERINE/ARGININE-RICH SPLICING FACTOR"/>
    <property type="match status" value="1"/>
</dbReference>
<evidence type="ECO:0000313" key="4">
    <source>
        <dbReference type="EMBL" id="KAK9806729.1"/>
    </source>
</evidence>
<dbReference type="SUPFAM" id="SSF54928">
    <property type="entry name" value="RNA-binding domain, RBD"/>
    <property type="match status" value="2"/>
</dbReference>
<dbReference type="CDD" id="cd00590">
    <property type="entry name" value="RRM_SF"/>
    <property type="match status" value="2"/>
</dbReference>
<keyword evidence="5" id="KW-1185">Reference proteome</keyword>
<evidence type="ECO:0000313" key="5">
    <source>
        <dbReference type="Proteomes" id="UP001489004"/>
    </source>
</evidence>
<dbReference type="SMART" id="SM00360">
    <property type="entry name" value="RRM"/>
    <property type="match status" value="2"/>
</dbReference>
<dbReference type="InterPro" id="IPR035979">
    <property type="entry name" value="RBD_domain_sf"/>
</dbReference>
<dbReference type="InterPro" id="IPR000504">
    <property type="entry name" value="RRM_dom"/>
</dbReference>
<feature type="region of interest" description="Disordered" evidence="2">
    <location>
        <begin position="308"/>
        <end position="337"/>
    </location>
</feature>
<feature type="domain" description="RRM" evidence="3">
    <location>
        <begin position="17"/>
        <end position="95"/>
    </location>
</feature>
<dbReference type="Pfam" id="PF00076">
    <property type="entry name" value="RRM_1"/>
    <property type="match status" value="2"/>
</dbReference>
<evidence type="ECO:0000259" key="3">
    <source>
        <dbReference type="PROSITE" id="PS50102"/>
    </source>
</evidence>
<evidence type="ECO:0000256" key="2">
    <source>
        <dbReference type="SAM" id="MobiDB-lite"/>
    </source>
</evidence>
<keyword evidence="1" id="KW-0694">RNA-binding</keyword>
<feature type="compositionally biased region" description="Polar residues" evidence="2">
    <location>
        <begin position="317"/>
        <end position="328"/>
    </location>
</feature>
<gene>
    <name evidence="4" type="ORF">WJX72_000801</name>
</gene>
<dbReference type="Gene3D" id="3.30.70.330">
    <property type="match status" value="2"/>
</dbReference>
<evidence type="ECO:0000256" key="1">
    <source>
        <dbReference type="PROSITE-ProRule" id="PRU00176"/>
    </source>
</evidence>
<dbReference type="PROSITE" id="PS50102">
    <property type="entry name" value="RRM"/>
    <property type="match status" value="2"/>
</dbReference>
<feature type="domain" description="RRM" evidence="3">
    <location>
        <begin position="148"/>
        <end position="224"/>
    </location>
</feature>
<dbReference type="GO" id="GO:0003723">
    <property type="term" value="F:RNA binding"/>
    <property type="evidence" value="ECO:0007669"/>
    <property type="project" value="UniProtKB-UniRule"/>
</dbReference>
<dbReference type="InterPro" id="IPR012677">
    <property type="entry name" value="Nucleotide-bd_a/b_plait_sf"/>
</dbReference>